<dbReference type="InterPro" id="IPR036514">
    <property type="entry name" value="SGNH_hydro_sf"/>
</dbReference>
<dbReference type="Proteomes" id="UP001430149">
    <property type="component" value="Unassembled WGS sequence"/>
</dbReference>
<accession>A0ABS2K6G5</accession>
<dbReference type="SUPFAM" id="SSF52266">
    <property type="entry name" value="SGNH hydrolase"/>
    <property type="match status" value="1"/>
</dbReference>
<dbReference type="EMBL" id="JADIKE010000037">
    <property type="protein sequence ID" value="MBM7126766.1"/>
    <property type="molecule type" value="Genomic_DNA"/>
</dbReference>
<evidence type="ECO:0000313" key="2">
    <source>
        <dbReference type="Proteomes" id="UP001430149"/>
    </source>
</evidence>
<keyword evidence="1" id="KW-0378">Hydrolase</keyword>
<organism evidence="1 2">
    <name type="scientific">Dyella flava</name>
    <dbReference type="NCBI Taxonomy" id="1920170"/>
    <lineage>
        <taxon>Bacteria</taxon>
        <taxon>Pseudomonadati</taxon>
        <taxon>Pseudomonadota</taxon>
        <taxon>Gammaproteobacteria</taxon>
        <taxon>Lysobacterales</taxon>
        <taxon>Rhodanobacteraceae</taxon>
        <taxon>Dyella</taxon>
    </lineage>
</organism>
<dbReference type="Gene3D" id="3.40.50.1110">
    <property type="entry name" value="SGNH hydrolase"/>
    <property type="match status" value="1"/>
</dbReference>
<keyword evidence="2" id="KW-1185">Reference proteome</keyword>
<protein>
    <submittedName>
        <fullName evidence="1">SGNH/GDSL hydrolase family protein</fullName>
    </submittedName>
</protein>
<proteinExistence type="predicted"/>
<gene>
    <name evidence="1" type="ORF">ISP19_15410</name>
</gene>
<evidence type="ECO:0000313" key="1">
    <source>
        <dbReference type="EMBL" id="MBM7126766.1"/>
    </source>
</evidence>
<reference evidence="1" key="1">
    <citation type="submission" date="2020-10" db="EMBL/GenBank/DDBJ databases">
        <title>Phylogeny of dyella-like bacteria.</title>
        <authorList>
            <person name="Fu J."/>
        </authorList>
    </citation>
    <scope>NUCLEOTIDE SEQUENCE</scope>
    <source>
        <strain evidence="1">DHOC52</strain>
    </source>
</reference>
<dbReference type="RefSeq" id="WP_204683289.1">
    <property type="nucleotide sequence ID" value="NZ_BSNR01000004.1"/>
</dbReference>
<comment type="caution">
    <text evidence="1">The sequence shown here is derived from an EMBL/GenBank/DDBJ whole genome shotgun (WGS) entry which is preliminary data.</text>
</comment>
<name>A0ABS2K6G5_9GAMM</name>
<dbReference type="GO" id="GO:0016787">
    <property type="term" value="F:hydrolase activity"/>
    <property type="evidence" value="ECO:0007669"/>
    <property type="project" value="UniProtKB-KW"/>
</dbReference>
<sequence length="362" mass="41653">MNSTDLPVLTHREAVLDVYRYTPQIKDYDRFMHCGARWLPYTMYFHEKNFVSDAINTDMLGFRFAHFCGRRYSVAELPYGAPVSLLVGGSTALGVGACSDEATLASRLAVETGEIWLNFAGRGFNAMQELIMFLMHQGKFSRINRVALLSGVNTLALEGIPEEFSSDHGRYYYSFEFQHYMNLFNEDMKRKKNSFNVIGQSRASVLSRLKFWERPGENPADRVIDDSTVTLDERIERAAAQIAKALRQWALLLADFKIRPIFFLQPLSYWCEKEMTREERGVFHAIDSCPNNFYRLFSKVLGKEVHQPFFEAIRCKTNDIVCHDMNQLLRSSPSMKETLFVDRVHFNDLGNAELGRLMAPLV</sequence>